<evidence type="ECO:0000313" key="1">
    <source>
        <dbReference type="EMBL" id="EJX04639.1"/>
    </source>
</evidence>
<sequence>MTGVAQTKVHNLSQICFDCRIIYRCNDFYPIIEISRHPVSRTNEALFHPSCSKNINTRMFQIAVDNTIDVHHVVHTCPERHQRTVTAHHQINGHSGCSSLIKLAHHIRVSYMIDLHTDISRFARHFILYFIIDETYEFLLHFVRRYQQFLEANGLIRFLDKIEYTINILHQIPCCSHQQDISIHPCITFMKIPRTYTSDISSLLHADMGNF</sequence>
<protein>
    <submittedName>
        <fullName evidence="1">Uncharacterized protein</fullName>
    </submittedName>
</protein>
<gene>
    <name evidence="1" type="ORF">EVA_07252</name>
</gene>
<proteinExistence type="predicted"/>
<organism evidence="1">
    <name type="scientific">gut metagenome</name>
    <dbReference type="NCBI Taxonomy" id="749906"/>
    <lineage>
        <taxon>unclassified sequences</taxon>
        <taxon>metagenomes</taxon>
        <taxon>organismal metagenomes</taxon>
    </lineage>
</organism>
<name>J9GCP3_9ZZZZ</name>
<dbReference type="EMBL" id="AMCI01001743">
    <property type="protein sequence ID" value="EJX04639.1"/>
    <property type="molecule type" value="Genomic_DNA"/>
</dbReference>
<reference evidence="1" key="1">
    <citation type="journal article" date="2012" name="PLoS ONE">
        <title>Gene sets for utilization of primary and secondary nutrition supplies in the distal gut of endangered iberian lynx.</title>
        <authorList>
            <person name="Alcaide M."/>
            <person name="Messina E."/>
            <person name="Richter M."/>
            <person name="Bargiela R."/>
            <person name="Peplies J."/>
            <person name="Huws S.A."/>
            <person name="Newbold C.J."/>
            <person name="Golyshin P.N."/>
            <person name="Simon M.A."/>
            <person name="Lopez G."/>
            <person name="Yakimov M.M."/>
            <person name="Ferrer M."/>
        </authorList>
    </citation>
    <scope>NUCLEOTIDE SEQUENCE</scope>
</reference>
<dbReference type="AlphaFoldDB" id="J9GCP3"/>
<accession>J9GCP3</accession>
<comment type="caution">
    <text evidence="1">The sequence shown here is derived from an EMBL/GenBank/DDBJ whole genome shotgun (WGS) entry which is preliminary data.</text>
</comment>